<evidence type="ECO:0000313" key="2">
    <source>
        <dbReference type="EMBL" id="KAL2777020.1"/>
    </source>
</evidence>
<organism evidence="2 3">
    <name type="scientific">Daubentonia madagascariensis</name>
    <name type="common">Aye-aye</name>
    <name type="synonym">Sciurus madagascariensis</name>
    <dbReference type="NCBI Taxonomy" id="31869"/>
    <lineage>
        <taxon>Eukaryota</taxon>
        <taxon>Metazoa</taxon>
        <taxon>Chordata</taxon>
        <taxon>Craniata</taxon>
        <taxon>Vertebrata</taxon>
        <taxon>Euteleostomi</taxon>
        <taxon>Mammalia</taxon>
        <taxon>Eutheria</taxon>
        <taxon>Euarchontoglires</taxon>
        <taxon>Primates</taxon>
        <taxon>Strepsirrhini</taxon>
        <taxon>Chiromyiformes</taxon>
        <taxon>Daubentoniidae</taxon>
        <taxon>Daubentonia</taxon>
    </lineage>
</organism>
<evidence type="ECO:0000256" key="1">
    <source>
        <dbReference type="SAM" id="MobiDB-lite"/>
    </source>
</evidence>
<accession>A0ABD2ED05</accession>
<dbReference type="PANTHER" id="PTHR35541">
    <property type="entry name" value="RAD9, HUS1, RAD1-INTERACTING NUCLEAR ORPHAN PROTEIN 1"/>
    <property type="match status" value="1"/>
</dbReference>
<name>A0ABD2ED05_DAUMA</name>
<comment type="caution">
    <text evidence="2">The sequence shown here is derived from an EMBL/GenBank/DDBJ whole genome shotgun (WGS) entry which is preliminary data.</text>
</comment>
<reference evidence="2 3" key="1">
    <citation type="journal article" date="2024" name="G3 (Bethesda)">
        <title>A hybrid genome assembly of the endangered aye-aye (Daubentonia madagascariensis).</title>
        <authorList>
            <person name="Versoza C.J."/>
            <person name="Pfeifer S.P."/>
        </authorList>
    </citation>
    <scope>NUCLEOTIDE SEQUENCE [LARGE SCALE GENOMIC DNA]</scope>
    <source>
        <strain evidence="2">6821</strain>
    </source>
</reference>
<dbReference type="EMBL" id="JBFSEQ010000005">
    <property type="protein sequence ID" value="KAL2777020.1"/>
    <property type="molecule type" value="Genomic_DNA"/>
</dbReference>
<proteinExistence type="predicted"/>
<feature type="region of interest" description="Disordered" evidence="1">
    <location>
        <begin position="24"/>
        <end position="56"/>
    </location>
</feature>
<sequence>MPPRKKRSQRSQKAQLLFHQLPLEGPKHRYGSAPRPITHTRQVPSKPIDRSTVTSW</sequence>
<dbReference type="Pfam" id="PF15319">
    <property type="entry name" value="RHINO"/>
    <property type="match status" value="1"/>
</dbReference>
<dbReference type="AlphaFoldDB" id="A0ABD2ED05"/>
<feature type="non-terminal residue" evidence="2">
    <location>
        <position position="56"/>
    </location>
</feature>
<dbReference type="PANTHER" id="PTHR35541:SF1">
    <property type="entry name" value="RAD9, HUS1, RAD1-INTERACTING NUCLEAR ORPHAN PROTEIN 1"/>
    <property type="match status" value="1"/>
</dbReference>
<evidence type="ECO:0000313" key="3">
    <source>
        <dbReference type="Proteomes" id="UP001610411"/>
    </source>
</evidence>
<protein>
    <submittedName>
        <fullName evidence="2">RAD9, HUS1, RAD1-interacting nuclear orphan protein 1 isoform 1</fullName>
    </submittedName>
</protein>
<gene>
    <name evidence="2" type="ORF">WCI35_014881</name>
</gene>
<dbReference type="Proteomes" id="UP001610411">
    <property type="component" value="Unassembled WGS sequence"/>
</dbReference>
<dbReference type="InterPro" id="IPR029293">
    <property type="entry name" value="RHNO1"/>
</dbReference>
<keyword evidence="3" id="KW-1185">Reference proteome</keyword>